<evidence type="ECO:0000313" key="1">
    <source>
        <dbReference type="EMBL" id="CAF4021194.1"/>
    </source>
</evidence>
<protein>
    <recommendedName>
        <fullName evidence="3">F-box domain-containing protein</fullName>
    </recommendedName>
</protein>
<evidence type="ECO:0000313" key="2">
    <source>
        <dbReference type="Proteomes" id="UP000663836"/>
    </source>
</evidence>
<comment type="caution">
    <text evidence="1">The sequence shown here is derived from an EMBL/GenBank/DDBJ whole genome shotgun (WGS) entry which is preliminary data.</text>
</comment>
<accession>A0A819Q0H0</accession>
<reference evidence="1" key="1">
    <citation type="submission" date="2021-02" db="EMBL/GenBank/DDBJ databases">
        <authorList>
            <person name="Nowell W R."/>
        </authorList>
    </citation>
    <scope>NUCLEOTIDE SEQUENCE</scope>
</reference>
<name>A0A819Q0H0_9BILA</name>
<organism evidence="1 2">
    <name type="scientific">Rotaria sordida</name>
    <dbReference type="NCBI Taxonomy" id="392033"/>
    <lineage>
        <taxon>Eukaryota</taxon>
        <taxon>Metazoa</taxon>
        <taxon>Spiralia</taxon>
        <taxon>Gnathifera</taxon>
        <taxon>Rotifera</taxon>
        <taxon>Eurotatoria</taxon>
        <taxon>Bdelloidea</taxon>
        <taxon>Philodinida</taxon>
        <taxon>Philodinidae</taxon>
        <taxon>Rotaria</taxon>
    </lineage>
</organism>
<dbReference type="AlphaFoldDB" id="A0A819Q0H0"/>
<gene>
    <name evidence="1" type="ORF">JBS370_LOCUS27417</name>
</gene>
<dbReference type="EMBL" id="CAJOBD010005145">
    <property type="protein sequence ID" value="CAF4021194.1"/>
    <property type="molecule type" value="Genomic_DNA"/>
</dbReference>
<feature type="non-terminal residue" evidence="1">
    <location>
        <position position="1"/>
    </location>
</feature>
<dbReference type="Proteomes" id="UP000663836">
    <property type="component" value="Unassembled WGS sequence"/>
</dbReference>
<proteinExistence type="predicted"/>
<evidence type="ECO:0008006" key="3">
    <source>
        <dbReference type="Google" id="ProtNLM"/>
    </source>
</evidence>
<sequence>LNTSSITKFEQLPNELILICFAYFNFYELYEIFSGLKQRFNQLIQNESNIHINLASIPSEKFLTFCFQLNQCKNYPLSIIAYGKHKLNLILEDDLFQEKFSKLKSLSLSKMYVGTIDRLIFNETTKLYQSLERLSLLDKIREDRERSFNIDRLFKNLISSKMKSLKYLKLNYFHALEKREKSLSHLETIIIGNISDNYNTKARANIFFYTLIEDLLPCLPKLKNLIINSICFEDFFQRQRHKLSSTTTTTTNSILPLNLKYEISLSITRLTLKQLKYSKLTMKMFFRTSLNTIRITKFEQLPNELVLMCFCYYDFYHIYEIFYCLNQRFNQLIQYQTIIYIELALIPS</sequence>